<evidence type="ECO:0000256" key="5">
    <source>
        <dbReference type="PROSITE-ProRule" id="PRU00042"/>
    </source>
</evidence>
<dbReference type="RefSeq" id="XP_030831217.1">
    <property type="nucleotide sequence ID" value="XM_030975357.1"/>
</dbReference>
<feature type="domain" description="C2H2-type" evidence="7">
    <location>
        <begin position="371"/>
        <end position="398"/>
    </location>
</feature>
<evidence type="ECO:0000256" key="6">
    <source>
        <dbReference type="SAM" id="MobiDB-lite"/>
    </source>
</evidence>
<feature type="domain" description="C2H2-type" evidence="7">
    <location>
        <begin position="727"/>
        <end position="749"/>
    </location>
</feature>
<dbReference type="OrthoDB" id="10066771at2759"/>
<feature type="compositionally biased region" description="Basic and acidic residues" evidence="6">
    <location>
        <begin position="114"/>
        <end position="123"/>
    </location>
</feature>
<dbReference type="GeneID" id="105436617"/>
<dbReference type="AlphaFoldDB" id="A0A7M7N4P7"/>
<dbReference type="PANTHER" id="PTHR24403:SF67">
    <property type="entry name" value="FI01116P-RELATED"/>
    <property type="match status" value="1"/>
</dbReference>
<dbReference type="SUPFAM" id="SSF57667">
    <property type="entry name" value="beta-beta-alpha zinc fingers"/>
    <property type="match status" value="3"/>
</dbReference>
<evidence type="ECO:0000259" key="7">
    <source>
        <dbReference type="PROSITE" id="PS50157"/>
    </source>
</evidence>
<feature type="region of interest" description="Disordered" evidence="6">
    <location>
        <begin position="72"/>
        <end position="98"/>
    </location>
</feature>
<dbReference type="Gene3D" id="3.30.160.60">
    <property type="entry name" value="Classic Zinc Finger"/>
    <property type="match status" value="5"/>
</dbReference>
<feature type="compositionally biased region" description="Basic and acidic residues" evidence="6">
    <location>
        <begin position="340"/>
        <end position="356"/>
    </location>
</feature>
<evidence type="ECO:0000256" key="3">
    <source>
        <dbReference type="ARBA" id="ARBA00022771"/>
    </source>
</evidence>
<keyword evidence="3 5" id="KW-0863">Zinc-finger</keyword>
<dbReference type="OMA" id="ELEAHIW"/>
<protein>
    <recommendedName>
        <fullName evidence="7">C2H2-type domain-containing protein</fullName>
    </recommendedName>
</protein>
<feature type="compositionally biased region" description="Basic and acidic residues" evidence="6">
    <location>
        <begin position="610"/>
        <end position="622"/>
    </location>
</feature>
<feature type="region of interest" description="Disordered" evidence="6">
    <location>
        <begin position="316"/>
        <end position="363"/>
    </location>
</feature>
<dbReference type="GO" id="GO:0008270">
    <property type="term" value="F:zinc ion binding"/>
    <property type="evidence" value="ECO:0007669"/>
    <property type="project" value="UniProtKB-KW"/>
</dbReference>
<evidence type="ECO:0000256" key="4">
    <source>
        <dbReference type="ARBA" id="ARBA00022833"/>
    </source>
</evidence>
<evidence type="ECO:0000256" key="2">
    <source>
        <dbReference type="ARBA" id="ARBA00022737"/>
    </source>
</evidence>
<feature type="compositionally biased region" description="Basic and acidic residues" evidence="6">
    <location>
        <begin position="941"/>
        <end position="973"/>
    </location>
</feature>
<feature type="domain" description="C2H2-type" evidence="7">
    <location>
        <begin position="836"/>
        <end position="863"/>
    </location>
</feature>
<feature type="region of interest" description="Disordered" evidence="6">
    <location>
        <begin position="666"/>
        <end position="686"/>
    </location>
</feature>
<dbReference type="PANTHER" id="PTHR24403">
    <property type="entry name" value="ZINC FINGER PROTEIN"/>
    <property type="match status" value="1"/>
</dbReference>
<dbReference type="FunFam" id="3.30.160.60:FF:003922">
    <property type="match status" value="1"/>
</dbReference>
<proteinExistence type="predicted"/>
<dbReference type="GO" id="GO:0005634">
    <property type="term" value="C:nucleus"/>
    <property type="evidence" value="ECO:0000318"/>
    <property type="project" value="GO_Central"/>
</dbReference>
<feature type="region of interest" description="Disordered" evidence="6">
    <location>
        <begin position="599"/>
        <end position="639"/>
    </location>
</feature>
<dbReference type="InParanoid" id="A0A7M7N4P7"/>
<dbReference type="SMART" id="SM00355">
    <property type="entry name" value="ZnF_C2H2"/>
    <property type="match status" value="12"/>
</dbReference>
<accession>A0A7M7N4P7</accession>
<dbReference type="KEGG" id="spu:105436617"/>
<dbReference type="PROSITE" id="PS00028">
    <property type="entry name" value="ZINC_FINGER_C2H2_1"/>
    <property type="match status" value="3"/>
</dbReference>
<feature type="domain" description="C2H2-type" evidence="7">
    <location>
        <begin position="292"/>
        <end position="319"/>
    </location>
</feature>
<feature type="domain" description="C2H2-type" evidence="7">
    <location>
        <begin position="1002"/>
        <end position="1024"/>
    </location>
</feature>
<feature type="domain" description="C2H2-type" evidence="7">
    <location>
        <begin position="864"/>
        <end position="891"/>
    </location>
</feature>
<feature type="compositionally biased region" description="Basic and acidic residues" evidence="6">
    <location>
        <begin position="36"/>
        <end position="56"/>
    </location>
</feature>
<dbReference type="Proteomes" id="UP000007110">
    <property type="component" value="Unassembled WGS sequence"/>
</dbReference>
<dbReference type="Pfam" id="PF00096">
    <property type="entry name" value="zf-C2H2"/>
    <property type="match status" value="1"/>
</dbReference>
<dbReference type="GO" id="GO:0045944">
    <property type="term" value="P:positive regulation of transcription by RNA polymerase II"/>
    <property type="evidence" value="ECO:0000318"/>
    <property type="project" value="GO_Central"/>
</dbReference>
<reference evidence="8" key="2">
    <citation type="submission" date="2021-01" db="UniProtKB">
        <authorList>
            <consortium name="EnsemblMetazoa"/>
        </authorList>
    </citation>
    <scope>IDENTIFICATION</scope>
</reference>
<name>A0A7M7N4P7_STRPU</name>
<dbReference type="EnsemblMetazoa" id="XM_030975357">
    <property type="protein sequence ID" value="XP_030831217"/>
    <property type="gene ID" value="LOC105436617"/>
</dbReference>
<evidence type="ECO:0000313" key="9">
    <source>
        <dbReference type="Proteomes" id="UP000007110"/>
    </source>
</evidence>
<dbReference type="FunFam" id="3.30.160.60:FF:000065">
    <property type="entry name" value="B-cell CLL/lymphoma 6, member B"/>
    <property type="match status" value="1"/>
</dbReference>
<reference evidence="9" key="1">
    <citation type="submission" date="2015-02" db="EMBL/GenBank/DDBJ databases">
        <title>Genome sequencing for Strongylocentrotus purpuratus.</title>
        <authorList>
            <person name="Murali S."/>
            <person name="Liu Y."/>
            <person name="Vee V."/>
            <person name="English A."/>
            <person name="Wang M."/>
            <person name="Skinner E."/>
            <person name="Han Y."/>
            <person name="Muzny D.M."/>
            <person name="Worley K.C."/>
            <person name="Gibbs R.A."/>
        </authorList>
    </citation>
    <scope>NUCLEOTIDE SEQUENCE</scope>
</reference>
<dbReference type="InterPro" id="IPR050688">
    <property type="entry name" value="Zinc_finger/UBP_domain"/>
</dbReference>
<feature type="compositionally biased region" description="Basic and acidic residues" evidence="6">
    <location>
        <begin position="316"/>
        <end position="330"/>
    </location>
</feature>
<dbReference type="InterPro" id="IPR013087">
    <property type="entry name" value="Znf_C2H2_type"/>
</dbReference>
<organism evidence="8 9">
    <name type="scientific">Strongylocentrotus purpuratus</name>
    <name type="common">Purple sea urchin</name>
    <dbReference type="NCBI Taxonomy" id="7668"/>
    <lineage>
        <taxon>Eukaryota</taxon>
        <taxon>Metazoa</taxon>
        <taxon>Echinodermata</taxon>
        <taxon>Eleutherozoa</taxon>
        <taxon>Echinozoa</taxon>
        <taxon>Echinoidea</taxon>
        <taxon>Euechinoidea</taxon>
        <taxon>Echinacea</taxon>
        <taxon>Camarodonta</taxon>
        <taxon>Echinidea</taxon>
        <taxon>Strongylocentrotidae</taxon>
        <taxon>Strongylocentrotus</taxon>
    </lineage>
</organism>
<keyword evidence="1" id="KW-0479">Metal-binding</keyword>
<feature type="region of interest" description="Disordered" evidence="6">
    <location>
        <begin position="26"/>
        <end position="56"/>
    </location>
</feature>
<keyword evidence="9" id="KW-1185">Reference proteome</keyword>
<dbReference type="PROSITE" id="PS50157">
    <property type="entry name" value="ZINC_FINGER_C2H2_2"/>
    <property type="match status" value="7"/>
</dbReference>
<keyword evidence="2" id="KW-0677">Repeat</keyword>
<evidence type="ECO:0000256" key="1">
    <source>
        <dbReference type="ARBA" id="ARBA00022723"/>
    </source>
</evidence>
<feature type="compositionally biased region" description="Basic and acidic residues" evidence="6">
    <location>
        <begin position="72"/>
        <end position="85"/>
    </location>
</feature>
<feature type="region of interest" description="Disordered" evidence="6">
    <location>
        <begin position="941"/>
        <end position="992"/>
    </location>
</feature>
<sequence>MKENEESSIPGRVLVEPIEFVDLQEIAKGKHGSHRASPERDIPVVKRGPKGEPCHQDHSYNCLQFALQEDKVSPRRDGSVHKEVSPRPQASLRPPSKDEVLSVVIQKLTELVKNSEQKQKDYPDLSSEDGSEYEQGTGKSTEGGRTRLHQCPNCPCLFAVDKHRKGQLCSCCMRESRSTSPEEIFEEDNPEAHCLKDGQDHGGIACDVCIFKATTYHELLYHLATHNANIFRCKFCNFVTTRHRAIENHQGVHVTEKVKKCLCNICGYETSDFSSLQVHIKKEHQNIKEILLKCSECGYSTGSESSLRDHMWSHVHPDKDIQSPELEIRRQKSKSPVRSYTEETRQSGPGRKEPKKSVQSTGEQDSNTKLFKCLLCGYLCEKLSTLKAHAWRHAGQEGCSYPVMHKVQDSSEVTSEENSANHNKETGLNYVEVTEEVEITKYVRDGPKRKHTKDKRKCQCFPIMLPEEEHGIVQKVFADATSVNPEANGKVSTTTNAYQDNCPASSTVSVIKKAPDTTKDCCKKAQPLCTSVINEHSIVTCHDQVSETSATLSIPLSVCCSDVVVEEVVITANEQFTMNQDDVNPAKLGLCDETRDKENEQNLALESVESDVKEDSVEEKHGRNQKRKIPCSSPGQDNKKVCTQPGISKMLLSAVDNALQVRGDMEKVVQDSSSSSPGKTKESNEINVVTATSMQTSEDHYQCPICKEMFPLSVQTHVCSQGSTPIFKCHRCSATFWHPQRLQYHMDTHDAILKCSDCPFSCSSEIALRDHVKKAHLPAKSSICPTCHNEMKDELPKDHEQTCVLKCWYGCRECDFVTGSLGDLQAHGRETHQKPYKCGMCDYSSATANGIKNHMKFHNADKPYKCNKCDFSGAYPQSLRSHMKKHSTSSPSMSNDQYKCKFCPYVSGHLPSMKSHMWRHTSHPGYDYDGQDIIKMVLKVKDGDSEGNDQEEKISEEKRDESPRNDTAEERKVSAVIPSAAVSENPKDPQNSKQIQYGSVIFQCSQCGFKSTDHTCLVEHLREHLAGTGNSVKS</sequence>
<dbReference type="InterPro" id="IPR036236">
    <property type="entry name" value="Znf_C2H2_sf"/>
</dbReference>
<keyword evidence="4" id="KW-0862">Zinc</keyword>
<feature type="domain" description="C2H2-type" evidence="7">
    <location>
        <begin position="231"/>
        <end position="258"/>
    </location>
</feature>
<feature type="region of interest" description="Disordered" evidence="6">
    <location>
        <begin position="114"/>
        <end position="144"/>
    </location>
</feature>
<evidence type="ECO:0000313" key="8">
    <source>
        <dbReference type="EnsemblMetazoa" id="XP_030831217"/>
    </source>
</evidence>